<dbReference type="InterPro" id="IPR018365">
    <property type="entry name" value="Cell_cycle_FtsW-rel_CS"/>
</dbReference>
<dbReference type="AlphaFoldDB" id="A0A173Y0J6"/>
<feature type="transmembrane region" description="Helical" evidence="6">
    <location>
        <begin position="123"/>
        <end position="142"/>
    </location>
</feature>
<dbReference type="PANTHER" id="PTHR30474">
    <property type="entry name" value="CELL CYCLE PROTEIN"/>
    <property type="match status" value="1"/>
</dbReference>
<feature type="transmembrane region" description="Helical" evidence="6">
    <location>
        <begin position="292"/>
        <end position="313"/>
    </location>
</feature>
<evidence type="ECO:0000256" key="4">
    <source>
        <dbReference type="ARBA" id="ARBA00022989"/>
    </source>
</evidence>
<accession>A0A173Y0J6</accession>
<dbReference type="PROSITE" id="PS00428">
    <property type="entry name" value="FTSW_RODA_SPOVE"/>
    <property type="match status" value="1"/>
</dbReference>
<feature type="transmembrane region" description="Helical" evidence="6">
    <location>
        <begin position="177"/>
        <end position="194"/>
    </location>
</feature>
<dbReference type="GO" id="GO:0015648">
    <property type="term" value="F:lipid-linked peptidoglycan transporter activity"/>
    <property type="evidence" value="ECO:0007669"/>
    <property type="project" value="TreeGrafter"/>
</dbReference>
<keyword evidence="3" id="KW-0133">Cell shape</keyword>
<protein>
    <submittedName>
        <fullName evidence="7">Rod shape-determining protein RodA</fullName>
    </submittedName>
</protein>
<dbReference type="EMBL" id="MAPZ01000019">
    <property type="protein sequence ID" value="OBY10833.1"/>
    <property type="molecule type" value="Genomic_DNA"/>
</dbReference>
<comment type="caution">
    <text evidence="7">The sequence shown here is derived from an EMBL/GenBank/DDBJ whole genome shotgun (WGS) entry which is preliminary data.</text>
</comment>
<dbReference type="GO" id="GO:0005886">
    <property type="term" value="C:plasma membrane"/>
    <property type="evidence" value="ECO:0007669"/>
    <property type="project" value="TreeGrafter"/>
</dbReference>
<dbReference type="Proteomes" id="UP000092714">
    <property type="component" value="Unassembled WGS sequence"/>
</dbReference>
<sequence>MLNTNRVIQRYKLDSRFAKEIDKGILISMLLLIMFGILNIYLCTKGEVFPVLGPFYFTKRQIIWFLISMVALYIILTVDYRVIYNYIPIIYWASVILLLMVWIPKVGVEVNGARGWIDLKICLFQPSEIAKYGIILMVAKLLNEMDYKINDIRNLLRLGVYIAVPVFFILLQRDMGMTMVCFFIVLGMFFIAGLDKRVIIGGLSVLAIGIVFVWYSGLLGGYRADRINSFLNPEEYADDLSYQYTQGVIGIGAGGLTGIDKSFDSDIDPGYAGTNVPEIQTDFIFSAIAEQWGFIGGVFVLLLYGVLITKMIVISRNCGDRFASIVCVGVISYFMFAVTQNIGMTIGLLPITGITLPLISYGGSSLLTTVIGVAMVLNISMRKKKILF</sequence>
<dbReference type="eggNOG" id="COG0772">
    <property type="taxonomic scope" value="Bacteria"/>
</dbReference>
<keyword evidence="5 6" id="KW-0472">Membrane</keyword>
<dbReference type="Pfam" id="PF01098">
    <property type="entry name" value="FTSW_RODA_SPOVE"/>
    <property type="match status" value="1"/>
</dbReference>
<dbReference type="RefSeq" id="WP_027096918.1">
    <property type="nucleotide sequence ID" value="NZ_CABJAZ010000001.1"/>
</dbReference>
<comment type="subcellular location">
    <subcellularLocation>
        <location evidence="1">Membrane</location>
        <topology evidence="1">Multi-pass membrane protein</topology>
    </subcellularLocation>
</comment>
<dbReference type="PANTHER" id="PTHR30474:SF1">
    <property type="entry name" value="PEPTIDOGLYCAN GLYCOSYLTRANSFERASE MRDB"/>
    <property type="match status" value="1"/>
</dbReference>
<keyword evidence="2 6" id="KW-0812">Transmembrane</keyword>
<evidence type="ECO:0000256" key="1">
    <source>
        <dbReference type="ARBA" id="ARBA00004141"/>
    </source>
</evidence>
<feature type="transmembrane region" description="Helical" evidence="6">
    <location>
        <begin position="62"/>
        <end position="78"/>
    </location>
</feature>
<feature type="transmembrane region" description="Helical" evidence="6">
    <location>
        <begin position="325"/>
        <end position="352"/>
    </location>
</feature>
<feature type="transmembrane region" description="Helical" evidence="6">
    <location>
        <begin position="21"/>
        <end position="42"/>
    </location>
</feature>
<evidence type="ECO:0000313" key="7">
    <source>
        <dbReference type="EMBL" id="OBY10833.1"/>
    </source>
</evidence>
<keyword evidence="4 6" id="KW-1133">Transmembrane helix</keyword>
<dbReference type="GO" id="GO:0032153">
    <property type="term" value="C:cell division site"/>
    <property type="evidence" value="ECO:0007669"/>
    <property type="project" value="TreeGrafter"/>
</dbReference>
<name>A0A173Y0J6_9CLOT</name>
<feature type="transmembrane region" description="Helical" evidence="6">
    <location>
        <begin position="154"/>
        <end position="171"/>
    </location>
</feature>
<evidence type="ECO:0000256" key="2">
    <source>
        <dbReference type="ARBA" id="ARBA00022692"/>
    </source>
</evidence>
<feature type="transmembrane region" description="Helical" evidence="6">
    <location>
        <begin position="358"/>
        <end position="379"/>
    </location>
</feature>
<evidence type="ECO:0000256" key="3">
    <source>
        <dbReference type="ARBA" id="ARBA00022960"/>
    </source>
</evidence>
<evidence type="ECO:0000313" key="8">
    <source>
        <dbReference type="Proteomes" id="UP000092714"/>
    </source>
</evidence>
<feature type="transmembrane region" description="Helical" evidence="6">
    <location>
        <begin position="83"/>
        <end position="103"/>
    </location>
</feature>
<dbReference type="GeneID" id="42774754"/>
<keyword evidence="8" id="KW-1185">Reference proteome</keyword>
<dbReference type="GO" id="GO:0051301">
    <property type="term" value="P:cell division"/>
    <property type="evidence" value="ECO:0007669"/>
    <property type="project" value="InterPro"/>
</dbReference>
<organism evidence="7 8">
    <name type="scientific">Clostridium paraputrificum</name>
    <dbReference type="NCBI Taxonomy" id="29363"/>
    <lineage>
        <taxon>Bacteria</taxon>
        <taxon>Bacillati</taxon>
        <taxon>Bacillota</taxon>
        <taxon>Clostridia</taxon>
        <taxon>Eubacteriales</taxon>
        <taxon>Clostridiaceae</taxon>
        <taxon>Clostridium</taxon>
    </lineage>
</organism>
<gene>
    <name evidence="7" type="ORF">CP373A1_10035</name>
</gene>
<reference evidence="7 8" key="1">
    <citation type="submission" date="2016-06" db="EMBL/GenBank/DDBJ databases">
        <authorList>
            <person name="Kjaerup R.B."/>
            <person name="Dalgaard T.S."/>
            <person name="Juul-Madsen H.R."/>
        </authorList>
    </citation>
    <scope>NUCLEOTIDE SEQUENCE [LARGE SCALE GENOMIC DNA]</scope>
    <source>
        <strain evidence="7 8">373-A1</strain>
    </source>
</reference>
<proteinExistence type="predicted"/>
<dbReference type="InterPro" id="IPR001182">
    <property type="entry name" value="FtsW/RodA"/>
</dbReference>
<dbReference type="GO" id="GO:0008360">
    <property type="term" value="P:regulation of cell shape"/>
    <property type="evidence" value="ECO:0007669"/>
    <property type="project" value="UniProtKB-KW"/>
</dbReference>
<feature type="transmembrane region" description="Helical" evidence="6">
    <location>
        <begin position="201"/>
        <end position="222"/>
    </location>
</feature>
<dbReference type="OrthoDB" id="9812661at2"/>
<evidence type="ECO:0000256" key="5">
    <source>
        <dbReference type="ARBA" id="ARBA00023136"/>
    </source>
</evidence>
<evidence type="ECO:0000256" key="6">
    <source>
        <dbReference type="SAM" id="Phobius"/>
    </source>
</evidence>